<keyword evidence="2" id="KW-0238">DNA-binding</keyword>
<evidence type="ECO:0000256" key="1">
    <source>
        <dbReference type="ARBA" id="ARBA00023015"/>
    </source>
</evidence>
<protein>
    <recommendedName>
        <fullName evidence="4">Transcriptional regulator LacI/GalR-like sensor domain-containing protein</fullName>
    </recommendedName>
</protein>
<comment type="caution">
    <text evidence="5">The sequence shown here is derived from an EMBL/GenBank/DDBJ whole genome shotgun (WGS) entry which is preliminary data.</text>
</comment>
<evidence type="ECO:0000256" key="3">
    <source>
        <dbReference type="ARBA" id="ARBA00023163"/>
    </source>
</evidence>
<name>W1Y7W6_9ZZZZ</name>
<dbReference type="EMBL" id="AZMM01007282">
    <property type="protein sequence ID" value="ETJ38673.1"/>
    <property type="molecule type" value="Genomic_DNA"/>
</dbReference>
<dbReference type="AlphaFoldDB" id="W1Y7W6"/>
<dbReference type="Pfam" id="PF13377">
    <property type="entry name" value="Peripla_BP_3"/>
    <property type="match status" value="1"/>
</dbReference>
<organism evidence="5">
    <name type="scientific">human gut metagenome</name>
    <dbReference type="NCBI Taxonomy" id="408170"/>
    <lineage>
        <taxon>unclassified sequences</taxon>
        <taxon>metagenomes</taxon>
        <taxon>organismal metagenomes</taxon>
    </lineage>
</organism>
<dbReference type="InterPro" id="IPR028082">
    <property type="entry name" value="Peripla_BP_I"/>
</dbReference>
<dbReference type="Gene3D" id="3.40.50.2300">
    <property type="match status" value="1"/>
</dbReference>
<sequence length="78" mass="8819">LATTTIKISQIEITSDHHWEGQLLSYLKCTKKTAIFALNGHVLWSTIRFLQTQKILIPDQVGVIGYDDDQYADMLTPA</sequence>
<feature type="domain" description="Transcriptional regulator LacI/GalR-like sensor" evidence="4">
    <location>
        <begin position="31"/>
        <end position="77"/>
    </location>
</feature>
<evidence type="ECO:0000259" key="4">
    <source>
        <dbReference type="Pfam" id="PF13377"/>
    </source>
</evidence>
<feature type="non-terminal residue" evidence="5">
    <location>
        <position position="1"/>
    </location>
</feature>
<keyword evidence="1" id="KW-0805">Transcription regulation</keyword>
<accession>W1Y7W6</accession>
<gene>
    <name evidence="5" type="ORF">Q604_UNBC07282G0001</name>
</gene>
<keyword evidence="3" id="KW-0804">Transcription</keyword>
<dbReference type="InterPro" id="IPR046335">
    <property type="entry name" value="LacI/GalR-like_sensor"/>
</dbReference>
<reference evidence="5" key="1">
    <citation type="submission" date="2013-12" db="EMBL/GenBank/DDBJ databases">
        <title>A Varibaculum cambriense genome reconstructed from a premature infant gut community with otherwise low bacterial novelty that shifts toward anaerobic metabolism during the third week of life.</title>
        <authorList>
            <person name="Brown C.T."/>
            <person name="Sharon I."/>
            <person name="Thomas B.C."/>
            <person name="Castelle C.J."/>
            <person name="Morowitz M.J."/>
            <person name="Banfield J.F."/>
        </authorList>
    </citation>
    <scope>NUCLEOTIDE SEQUENCE</scope>
</reference>
<feature type="non-terminal residue" evidence="5">
    <location>
        <position position="78"/>
    </location>
</feature>
<dbReference type="SUPFAM" id="SSF53822">
    <property type="entry name" value="Periplasmic binding protein-like I"/>
    <property type="match status" value="1"/>
</dbReference>
<dbReference type="GO" id="GO:0003677">
    <property type="term" value="F:DNA binding"/>
    <property type="evidence" value="ECO:0007669"/>
    <property type="project" value="UniProtKB-KW"/>
</dbReference>
<proteinExistence type="predicted"/>
<evidence type="ECO:0000313" key="5">
    <source>
        <dbReference type="EMBL" id="ETJ38673.1"/>
    </source>
</evidence>
<evidence type="ECO:0000256" key="2">
    <source>
        <dbReference type="ARBA" id="ARBA00023125"/>
    </source>
</evidence>